<feature type="transmembrane region" description="Helical" evidence="7">
    <location>
        <begin position="27"/>
        <end position="45"/>
    </location>
</feature>
<evidence type="ECO:0000256" key="5">
    <source>
        <dbReference type="ARBA" id="ARBA00022989"/>
    </source>
</evidence>
<feature type="transmembrane region" description="Helical" evidence="7">
    <location>
        <begin position="275"/>
        <end position="294"/>
    </location>
</feature>
<dbReference type="InterPro" id="IPR004638">
    <property type="entry name" value="EmrB-like"/>
</dbReference>
<feature type="transmembrane region" description="Helical" evidence="7">
    <location>
        <begin position="417"/>
        <end position="445"/>
    </location>
</feature>
<dbReference type="EMBL" id="CP058905">
    <property type="protein sequence ID" value="QLJ96651.1"/>
    <property type="molecule type" value="Genomic_DNA"/>
</dbReference>
<dbReference type="PANTHER" id="PTHR42718:SF46">
    <property type="entry name" value="BLR6921 PROTEIN"/>
    <property type="match status" value="1"/>
</dbReference>
<feature type="transmembrane region" description="Helical" evidence="7">
    <location>
        <begin position="57"/>
        <end position="80"/>
    </location>
</feature>
<evidence type="ECO:0000256" key="7">
    <source>
        <dbReference type="SAM" id="Phobius"/>
    </source>
</evidence>
<dbReference type="SUPFAM" id="SSF103473">
    <property type="entry name" value="MFS general substrate transporter"/>
    <property type="match status" value="1"/>
</dbReference>
<feature type="transmembrane region" description="Helical" evidence="7">
    <location>
        <begin position="208"/>
        <end position="228"/>
    </location>
</feature>
<feature type="transmembrane region" description="Helical" evidence="7">
    <location>
        <begin position="144"/>
        <end position="166"/>
    </location>
</feature>
<gene>
    <name evidence="9" type="ORF">HZU44_17175</name>
</gene>
<evidence type="ECO:0000256" key="3">
    <source>
        <dbReference type="ARBA" id="ARBA00022475"/>
    </source>
</evidence>
<feature type="transmembrane region" description="Helical" evidence="7">
    <location>
        <begin position="375"/>
        <end position="397"/>
    </location>
</feature>
<name>A0A7D6CFG7_9ACTN</name>
<feature type="transmembrane region" description="Helical" evidence="7">
    <location>
        <begin position="248"/>
        <end position="269"/>
    </location>
</feature>
<evidence type="ECO:0000256" key="6">
    <source>
        <dbReference type="ARBA" id="ARBA00023136"/>
    </source>
</evidence>
<dbReference type="CDD" id="cd17321">
    <property type="entry name" value="MFS_MMR_MDR_like"/>
    <property type="match status" value="1"/>
</dbReference>
<keyword evidence="6 7" id="KW-0472">Membrane</keyword>
<dbReference type="Gene3D" id="1.20.1250.20">
    <property type="entry name" value="MFS general substrate transporter like domains"/>
    <property type="match status" value="1"/>
</dbReference>
<dbReference type="InterPro" id="IPR036259">
    <property type="entry name" value="MFS_trans_sf"/>
</dbReference>
<evidence type="ECO:0000259" key="8">
    <source>
        <dbReference type="PROSITE" id="PS50850"/>
    </source>
</evidence>
<protein>
    <submittedName>
        <fullName evidence="9">MFS transporter</fullName>
    </submittedName>
</protein>
<dbReference type="Pfam" id="PF07690">
    <property type="entry name" value="MFS_1"/>
    <property type="match status" value="1"/>
</dbReference>
<accession>A0A7D6CFG7</accession>
<dbReference type="PROSITE" id="PS50850">
    <property type="entry name" value="MFS"/>
    <property type="match status" value="1"/>
</dbReference>
<organism evidence="9">
    <name type="scientific">Micromonospora carbonacea</name>
    <dbReference type="NCBI Taxonomy" id="47853"/>
    <lineage>
        <taxon>Bacteria</taxon>
        <taxon>Bacillati</taxon>
        <taxon>Actinomycetota</taxon>
        <taxon>Actinomycetes</taxon>
        <taxon>Micromonosporales</taxon>
        <taxon>Micromonosporaceae</taxon>
        <taxon>Micromonospora</taxon>
    </lineage>
</organism>
<dbReference type="NCBIfam" id="TIGR00711">
    <property type="entry name" value="efflux_EmrB"/>
    <property type="match status" value="1"/>
</dbReference>
<dbReference type="GO" id="GO:0022857">
    <property type="term" value="F:transmembrane transporter activity"/>
    <property type="evidence" value="ECO:0007669"/>
    <property type="project" value="InterPro"/>
</dbReference>
<reference evidence="9" key="1">
    <citation type="submission" date="2020-08" db="EMBL/GenBank/DDBJ databases">
        <title>A bifunctional nitrone conjugated secondary metabolite targeting the ribosome.</title>
        <authorList>
            <person name="Limbrick E.M."/>
            <person name="Graf M."/>
            <person name="Derewacz D.K."/>
            <person name="Nguyen F."/>
            <person name="Spraggins J.M."/>
            <person name="Wieland M."/>
            <person name="Ynigez-Gutierrez A.E."/>
            <person name="Reisman B.J."/>
            <person name="Zinshteyn B."/>
            <person name="McCulloch K."/>
            <person name="Iverson T.M."/>
            <person name="Green R."/>
            <person name="Wilson D.N."/>
            <person name="Bachmann B.O."/>
        </authorList>
    </citation>
    <scope>NUCLEOTIDE SEQUENCE</scope>
    <source>
        <strain evidence="9">Africana</strain>
    </source>
</reference>
<proteinExistence type="predicted"/>
<evidence type="ECO:0000256" key="2">
    <source>
        <dbReference type="ARBA" id="ARBA00022448"/>
    </source>
</evidence>
<feature type="transmembrane region" description="Helical" evidence="7">
    <location>
        <begin position="306"/>
        <end position="327"/>
    </location>
</feature>
<feature type="transmembrane region" description="Helical" evidence="7">
    <location>
        <begin position="86"/>
        <end position="104"/>
    </location>
</feature>
<dbReference type="PANTHER" id="PTHR42718">
    <property type="entry name" value="MAJOR FACILITATOR SUPERFAMILY MULTIDRUG TRANSPORTER MFSC"/>
    <property type="match status" value="1"/>
</dbReference>
<evidence type="ECO:0000313" key="9">
    <source>
        <dbReference type="EMBL" id="QLJ96651.1"/>
    </source>
</evidence>
<keyword evidence="5 7" id="KW-1133">Transmembrane helix</keyword>
<dbReference type="Gene3D" id="1.20.1720.10">
    <property type="entry name" value="Multidrug resistance protein D"/>
    <property type="match status" value="1"/>
</dbReference>
<dbReference type="InterPro" id="IPR020846">
    <property type="entry name" value="MFS_dom"/>
</dbReference>
<feature type="domain" description="Major facilitator superfamily (MFS) profile" evidence="8">
    <location>
        <begin position="1"/>
        <end position="449"/>
    </location>
</feature>
<feature type="transmembrane region" description="Helical" evidence="7">
    <location>
        <begin position="116"/>
        <end position="138"/>
    </location>
</feature>
<keyword evidence="2" id="KW-0813">Transport</keyword>
<dbReference type="InterPro" id="IPR011701">
    <property type="entry name" value="MFS"/>
</dbReference>
<keyword evidence="3" id="KW-1003">Cell membrane</keyword>
<dbReference type="GO" id="GO:0005886">
    <property type="term" value="C:plasma membrane"/>
    <property type="evidence" value="ECO:0007669"/>
    <property type="project" value="UniProtKB-SubCell"/>
</dbReference>
<evidence type="ECO:0000256" key="1">
    <source>
        <dbReference type="ARBA" id="ARBA00004651"/>
    </source>
</evidence>
<keyword evidence="4 7" id="KW-0812">Transmembrane</keyword>
<feature type="transmembrane region" description="Helical" evidence="7">
    <location>
        <begin position="178"/>
        <end position="196"/>
    </location>
</feature>
<comment type="subcellular location">
    <subcellularLocation>
        <location evidence="1">Cell membrane</location>
        <topology evidence="1">Multi-pass membrane protein</topology>
    </subcellularLocation>
</comment>
<evidence type="ECO:0000256" key="4">
    <source>
        <dbReference type="ARBA" id="ARBA00022692"/>
    </source>
</evidence>
<sequence length="466" mass="47615">MIGIDITVMNMALPQIQEELNFSPTGLSWVLNAYTLAYGGLLLLGGRMGDILGYRRALIIGIGLFTIASLLGGLAPNAWLLLVARVAQGVGGALAAPATLALVVSTFQKEEERNRALGIFVMASGLGSAGGLLLGGLLTDAVSWRWVLLINVPFGLVVCLLAPKFLPITPVQSGRFDAGGAFTATLGTAALVYGFVHAAEAGWTEPVTIGAFVVGVLLLAAFVAIEAAHTQPILKLRLFADRNRSGGFLVFVCSGAAMFGSFFLLTQYVQEVLGLSPFRAGVAFLPMALLMLAVPPRITPWLVNRLGAKPTMLIGLTLILLGMVWLTQVTADTAYLSGVLGPMMLFGAGVGLLNPPLTGTILASVAPEDSGAASGAVQAVGMIGGSVGTAILVTIFGTAINNSTPVPGADAARQANIALADGVAAACLGGAAFALAGILIVAIAIRSKKADASPAAETNEPLASEV</sequence>
<dbReference type="AlphaFoldDB" id="A0A7D6CFG7"/>